<sequence length="158" mass="17473">MKKYVLSTIAACAILAGCNTSYQTEGGYRQSIVNMGGKVTYKTNEVTSDQEIAVFYLKADKNKSVSIPYTIKGLDKTKVTLKVGERISETSTYEEDDSVDSSTHSFVYEKELNKSQKGEIHFVAKESGNYAIILGNGDQDEDTSDVKEDIKFTAKLPK</sequence>
<dbReference type="PROSITE" id="PS51257">
    <property type="entry name" value="PROKAR_LIPOPROTEIN"/>
    <property type="match status" value="1"/>
</dbReference>
<proteinExistence type="predicted"/>
<dbReference type="RefSeq" id="WP_171778730.1">
    <property type="nucleotide sequence ID" value="NZ_CP045273.1"/>
</dbReference>
<accession>A0A6M6E108</accession>
<reference evidence="1 2" key="1">
    <citation type="submission" date="2019-10" db="EMBL/GenBank/DDBJ databases">
        <title>Complete genome sequences for adaption low water activity.</title>
        <authorList>
            <person name="Zhao L."/>
            <person name="Zhong J."/>
        </authorList>
    </citation>
    <scope>NUCLEOTIDE SEQUENCE [LARGE SCALE GENOMIC DNA]</scope>
    <source>
        <strain evidence="1 2">FDU301</strain>
        <plasmid evidence="2">pfdu301a</plasmid>
    </source>
</reference>
<evidence type="ECO:0000313" key="2">
    <source>
        <dbReference type="Proteomes" id="UP000501076"/>
    </source>
</evidence>
<evidence type="ECO:0008006" key="3">
    <source>
        <dbReference type="Google" id="ProtNLM"/>
    </source>
</evidence>
<keyword evidence="1" id="KW-0614">Plasmid</keyword>
<name>A0A6M6E108_PRIMG</name>
<protein>
    <recommendedName>
        <fullName evidence="3">Lipoprotein</fullName>
    </recommendedName>
</protein>
<dbReference type="EMBL" id="CP045273">
    <property type="protein sequence ID" value="QJX80733.1"/>
    <property type="molecule type" value="Genomic_DNA"/>
</dbReference>
<organism evidence="1 2">
    <name type="scientific">Priestia megaterium</name>
    <name type="common">Bacillus megaterium</name>
    <dbReference type="NCBI Taxonomy" id="1404"/>
    <lineage>
        <taxon>Bacteria</taxon>
        <taxon>Bacillati</taxon>
        <taxon>Bacillota</taxon>
        <taxon>Bacilli</taxon>
        <taxon>Bacillales</taxon>
        <taxon>Bacillaceae</taxon>
        <taxon>Priestia</taxon>
    </lineage>
</organism>
<dbReference type="AlphaFoldDB" id="A0A6M6E108"/>
<evidence type="ECO:0000313" key="1">
    <source>
        <dbReference type="EMBL" id="QJX80733.1"/>
    </source>
</evidence>
<geneLocation type="plasmid" evidence="2">
    <name>pfdu301a</name>
</geneLocation>
<gene>
    <name evidence="1" type="ORF">FDZ14_32095</name>
</gene>
<dbReference type="Proteomes" id="UP000501076">
    <property type="component" value="Plasmid pFDU301A"/>
</dbReference>